<reference evidence="1 2" key="1">
    <citation type="submission" date="2016-09" db="EMBL/GenBank/DDBJ databases">
        <authorList>
            <person name="Capua I."/>
            <person name="De Benedictis P."/>
            <person name="Joannis T."/>
            <person name="Lombin L.H."/>
            <person name="Cattoli G."/>
        </authorList>
    </citation>
    <scope>NUCLEOTIDE SEQUENCE [LARGE SCALE GENOMIC DNA]</scope>
    <source>
        <strain evidence="1 2">A7P-90m</strain>
    </source>
</reference>
<dbReference type="Proteomes" id="UP000199452">
    <property type="component" value="Unassembled WGS sequence"/>
</dbReference>
<dbReference type="STRING" id="1640674.SAMN05216323_100322"/>
<dbReference type="EMBL" id="FMYP01000003">
    <property type="protein sequence ID" value="SDB84193.1"/>
    <property type="molecule type" value="Genomic_DNA"/>
</dbReference>
<gene>
    <name evidence="1" type="ORF">SAMN05216323_100322</name>
</gene>
<keyword evidence="2" id="KW-1185">Reference proteome</keyword>
<proteinExistence type="predicted"/>
<dbReference type="AlphaFoldDB" id="A0A1G6GQS5"/>
<evidence type="ECO:0000313" key="2">
    <source>
        <dbReference type="Proteomes" id="UP000199452"/>
    </source>
</evidence>
<sequence>MEKGFYSWYEEIFSQCSRLVGNHAANSIDARIGASVGTNLFSGKFTSSSVVIRMKQSYDFILPGAWASSFKSFVYRQQNYNHILYELYADQLDRKLVNEHRHLYSFLEGNPLQERVSVNRMLGSRLDQTLKVVLPSFRDLALLGSPEEAVDVLCIMKGIFLWERNFVVIEGEDTLTVLINAGVPIKTVLVKTYTLAGKPIEVKFAEMNWCGIYHFMVVLPYFAELDTLPSQVSTLRREVDNQLRRLEASRMSTDFIRPNFANFINT</sequence>
<organism evidence="1 2">
    <name type="scientific">Williamwhitmania taraxaci</name>
    <dbReference type="NCBI Taxonomy" id="1640674"/>
    <lineage>
        <taxon>Bacteria</taxon>
        <taxon>Pseudomonadati</taxon>
        <taxon>Bacteroidota</taxon>
        <taxon>Bacteroidia</taxon>
        <taxon>Bacteroidales</taxon>
        <taxon>Williamwhitmaniaceae</taxon>
        <taxon>Williamwhitmania</taxon>
    </lineage>
</organism>
<name>A0A1G6GQS5_9BACT</name>
<evidence type="ECO:0000313" key="1">
    <source>
        <dbReference type="EMBL" id="SDB84193.1"/>
    </source>
</evidence>
<accession>A0A1G6GQS5</accession>
<protein>
    <submittedName>
        <fullName evidence="1">Uncharacterized protein</fullName>
    </submittedName>
</protein>